<gene>
    <name evidence="4" type="ORF">C0Q70_21717</name>
</gene>
<feature type="coiled-coil region" evidence="2">
    <location>
        <begin position="167"/>
        <end position="204"/>
    </location>
</feature>
<evidence type="ECO:0000259" key="3">
    <source>
        <dbReference type="Pfam" id="PF21773"/>
    </source>
</evidence>
<dbReference type="InterPro" id="IPR049258">
    <property type="entry name" value="ODAD1_CC"/>
</dbReference>
<evidence type="ECO:0000256" key="2">
    <source>
        <dbReference type="SAM" id="Coils"/>
    </source>
</evidence>
<dbReference type="Proteomes" id="UP000245119">
    <property type="component" value="Linkage Group LG14"/>
</dbReference>
<protein>
    <recommendedName>
        <fullName evidence="3">ODAD1 central coiled coil region domain-containing protein</fullName>
    </recommendedName>
</protein>
<dbReference type="AlphaFoldDB" id="A0A2T7NDB0"/>
<proteinExistence type="predicted"/>
<reference evidence="4 5" key="1">
    <citation type="submission" date="2018-04" db="EMBL/GenBank/DDBJ databases">
        <title>The genome of golden apple snail Pomacea canaliculata provides insight into stress tolerance and invasive adaptation.</title>
        <authorList>
            <person name="Liu C."/>
            <person name="Liu B."/>
            <person name="Ren Y."/>
            <person name="Zhang Y."/>
            <person name="Wang H."/>
            <person name="Li S."/>
            <person name="Jiang F."/>
            <person name="Yin L."/>
            <person name="Zhang G."/>
            <person name="Qian W."/>
            <person name="Fan W."/>
        </authorList>
    </citation>
    <scope>NUCLEOTIDE SEQUENCE [LARGE SCALE GENOMIC DNA]</scope>
    <source>
        <strain evidence="4">SZHN2017</strain>
        <tissue evidence="4">Muscle</tissue>
    </source>
</reference>
<dbReference type="PANTHER" id="PTHR21694">
    <property type="entry name" value="COILED-COIL DOMAIN-CONTAINING PROTEIN 63"/>
    <property type="match status" value="1"/>
</dbReference>
<evidence type="ECO:0000313" key="5">
    <source>
        <dbReference type="Proteomes" id="UP000245119"/>
    </source>
</evidence>
<evidence type="ECO:0000256" key="1">
    <source>
        <dbReference type="ARBA" id="ARBA00023054"/>
    </source>
</evidence>
<dbReference type="OMA" id="YRYHYYR"/>
<dbReference type="Pfam" id="PF21773">
    <property type="entry name" value="ODAD1_CC"/>
    <property type="match status" value="2"/>
</dbReference>
<dbReference type="EMBL" id="PZQS01000014">
    <property type="protein sequence ID" value="PVD19153.1"/>
    <property type="molecule type" value="Genomic_DNA"/>
</dbReference>
<dbReference type="PANTHER" id="PTHR21694:SF18">
    <property type="entry name" value="COILED-COIL DOMAIN-CONTAINING PROTEIN 63"/>
    <property type="match status" value="1"/>
</dbReference>
<dbReference type="InterPro" id="IPR051876">
    <property type="entry name" value="ODA-DC/CCD"/>
</dbReference>
<keyword evidence="5" id="KW-1185">Reference proteome</keyword>
<accession>A0A2T7NDB0</accession>
<organism evidence="4 5">
    <name type="scientific">Pomacea canaliculata</name>
    <name type="common">Golden apple snail</name>
    <dbReference type="NCBI Taxonomy" id="400727"/>
    <lineage>
        <taxon>Eukaryota</taxon>
        <taxon>Metazoa</taxon>
        <taxon>Spiralia</taxon>
        <taxon>Lophotrochozoa</taxon>
        <taxon>Mollusca</taxon>
        <taxon>Gastropoda</taxon>
        <taxon>Caenogastropoda</taxon>
        <taxon>Architaenioglossa</taxon>
        <taxon>Ampullarioidea</taxon>
        <taxon>Ampullariidae</taxon>
        <taxon>Pomacea</taxon>
    </lineage>
</organism>
<keyword evidence="1 2" id="KW-0175">Coiled coil</keyword>
<feature type="domain" description="ODAD1 central coiled coil region" evidence="3">
    <location>
        <begin position="169"/>
        <end position="318"/>
    </location>
</feature>
<feature type="domain" description="ODAD1 central coiled coil region" evidence="3">
    <location>
        <begin position="354"/>
        <end position="478"/>
    </location>
</feature>
<name>A0A2T7NDB0_POMCA</name>
<comment type="caution">
    <text evidence="4">The sequence shown here is derived from an EMBL/GenBank/DDBJ whole genome shotgun (WGS) entry which is preliminary data.</text>
</comment>
<sequence>MTRRVKGKRLMKVMAISTSKFVRSYRLQVFRRQLLARMAEEPDRRPLLTRLRSVERSRHAHAAHTKLLLNRHQRLLDAVRSDNEEKKTDLAVMKRRQREYKGDAVRLRNILLEYDVIGEENARLKEELVELRLRIKATDEEIWRRSKVLGERRRMLTYGDARPSAVFHRLEAESHKYNLELSKLKDLRDQVDFLLLRRNKVKNHLSCLQTEVDAISFSIVQHLQTSSIKLKGIQTVKQKKQKLLEYSNAAETSFDKEVTSLDKKMDTAKKLHNFIVEKLKSRGDPRAKEKEMLREKFRATQDRTQMYGELLQQVRALFAEQLDGPYGQLLDRHRRSPRKLDGEPTIKKLAASPVIKAKLGKTGLRQIIKSFIEMMEENFYLFKALADKQEMLGDTRIEYDRMKAEEAEILARLDETERDSTKRENEIKEKIASYARKSREVELKIKKAEETIEDYIKGVLDIMMKMGFTEQAIQKTVGRHEKVNENNIMRCTAAIERHLEKLLLVETCRSFEVFKRALLMVQSEEEEEVTPGRIASMVERLPVTTKPMRQVVITPPSLSDEEYVEHDRSGSIAITLPMERSVSLTALPPEATERPLTRDELLNFLKTTKFSSW</sequence>
<evidence type="ECO:0000313" key="4">
    <source>
        <dbReference type="EMBL" id="PVD19153.1"/>
    </source>
</evidence>
<feature type="coiled-coil region" evidence="2">
    <location>
        <begin position="399"/>
        <end position="451"/>
    </location>
</feature>
<feature type="coiled-coil region" evidence="2">
    <location>
        <begin position="69"/>
        <end position="141"/>
    </location>
</feature>